<dbReference type="Gene3D" id="3.20.20.30">
    <property type="entry name" value="Luciferase-like domain"/>
    <property type="match status" value="1"/>
</dbReference>
<dbReference type="InterPro" id="IPR050172">
    <property type="entry name" value="SsuD_RutA_monooxygenase"/>
</dbReference>
<dbReference type="STRING" id="882082.SaccyDRAFT_2854"/>
<sequence>MTLRMYWFLPLHGDGRDLAEGRVGNGQRRERRRDIGLNYLAQVARAAEGQGFDGVLAPFGLFCEDPWLVCSALAAHTERLRFMIALRPGLMAPTLVAQMSATFQRLSGGRLLLNVVTGGDPQEQRRYGDFLDHASRYDRTEEFLAVLRSLWQGRTDFEGDHFTVAGGRVMRPPSTWPRIFLGGSSEAAMRVASRHADVYLCWAEPIPQLTAQLARVREQAAVTAPDRTLEFGTRLHIISRDRAEDAWAVANSVLEHLDPEQIRDARQRMSTADSVGQRRMAALHEGDASSLEVAPNMWTGFSLIRQGPGLTLVGSHTEVADRITELHEAGVEHLILSGQPHLEEAYWVGEGVLPLLRERGVLDPGEATAPVPAQVAGGGA</sequence>
<evidence type="ECO:0000256" key="3">
    <source>
        <dbReference type="ARBA" id="ARBA00023002"/>
    </source>
</evidence>
<dbReference type="HOGENOM" id="CLU_027853_1_0_11"/>
<evidence type="ECO:0000256" key="4">
    <source>
        <dbReference type="ARBA" id="ARBA00023033"/>
    </source>
</evidence>
<keyword evidence="4" id="KW-0503">Monooxygenase</keyword>
<dbReference type="GO" id="GO:0046306">
    <property type="term" value="P:alkanesulfonate catabolic process"/>
    <property type="evidence" value="ECO:0007669"/>
    <property type="project" value="TreeGrafter"/>
</dbReference>
<dbReference type="GO" id="GO:0008726">
    <property type="term" value="F:alkanesulfonate monooxygenase activity"/>
    <property type="evidence" value="ECO:0007669"/>
    <property type="project" value="TreeGrafter"/>
</dbReference>
<dbReference type="Proteomes" id="UP000002791">
    <property type="component" value="Chromosome"/>
</dbReference>
<reference evidence="6 7" key="1">
    <citation type="submission" date="2011-11" db="EMBL/GenBank/DDBJ databases">
        <title>The Noncontiguous Finished sequence of Saccharomonospora cyanea NA-134.</title>
        <authorList>
            <consortium name="US DOE Joint Genome Institute"/>
            <person name="Lucas S."/>
            <person name="Han J."/>
            <person name="Lapidus A."/>
            <person name="Cheng J.-F."/>
            <person name="Goodwin L."/>
            <person name="Pitluck S."/>
            <person name="Peters L."/>
            <person name="Ovchinnikova G."/>
            <person name="Lu M."/>
            <person name="Detter J.C."/>
            <person name="Han C."/>
            <person name="Tapia R."/>
            <person name="Land M."/>
            <person name="Hauser L."/>
            <person name="Kyrpides N."/>
            <person name="Ivanova N."/>
            <person name="Pagani I."/>
            <person name="Brambilla E.-M."/>
            <person name="Klenk H.-P."/>
            <person name="Woyke T."/>
        </authorList>
    </citation>
    <scope>NUCLEOTIDE SEQUENCE [LARGE SCALE GENOMIC DNA]</scope>
    <source>
        <strain evidence="6 7">NA-134</strain>
    </source>
</reference>
<evidence type="ECO:0000313" key="6">
    <source>
        <dbReference type="EMBL" id="EHR61700.1"/>
    </source>
</evidence>
<dbReference type="PANTHER" id="PTHR42847">
    <property type="entry name" value="ALKANESULFONATE MONOOXYGENASE"/>
    <property type="match status" value="1"/>
</dbReference>
<dbReference type="InterPro" id="IPR011251">
    <property type="entry name" value="Luciferase-like_dom"/>
</dbReference>
<keyword evidence="3" id="KW-0560">Oxidoreductase</keyword>
<evidence type="ECO:0000256" key="2">
    <source>
        <dbReference type="ARBA" id="ARBA00022643"/>
    </source>
</evidence>
<keyword evidence="2" id="KW-0288">FMN</keyword>
<proteinExistence type="predicted"/>
<protein>
    <submittedName>
        <fullName evidence="6">Flavin-dependent oxidoreductase, F420-dependent methylene-tetrahydromethanopterin reductase</fullName>
    </submittedName>
</protein>
<evidence type="ECO:0000256" key="1">
    <source>
        <dbReference type="ARBA" id="ARBA00022630"/>
    </source>
</evidence>
<name>H5XHM0_9PSEU</name>
<dbReference type="SUPFAM" id="SSF51679">
    <property type="entry name" value="Bacterial luciferase-like"/>
    <property type="match status" value="1"/>
</dbReference>
<dbReference type="InterPro" id="IPR036661">
    <property type="entry name" value="Luciferase-like_sf"/>
</dbReference>
<keyword evidence="1" id="KW-0285">Flavoprotein</keyword>
<dbReference type="RefSeq" id="WP_005457022.1">
    <property type="nucleotide sequence ID" value="NZ_CM001440.1"/>
</dbReference>
<dbReference type="CDD" id="cd01094">
    <property type="entry name" value="Alkanesulfonate_monoxygenase"/>
    <property type="match status" value="1"/>
</dbReference>
<keyword evidence="7" id="KW-1185">Reference proteome</keyword>
<dbReference type="AlphaFoldDB" id="H5XHM0"/>
<organism evidence="6 7">
    <name type="scientific">Saccharomonospora cyanea NA-134</name>
    <dbReference type="NCBI Taxonomy" id="882082"/>
    <lineage>
        <taxon>Bacteria</taxon>
        <taxon>Bacillati</taxon>
        <taxon>Actinomycetota</taxon>
        <taxon>Actinomycetes</taxon>
        <taxon>Pseudonocardiales</taxon>
        <taxon>Pseudonocardiaceae</taxon>
        <taxon>Saccharomonospora</taxon>
    </lineage>
</organism>
<dbReference type="eggNOG" id="COG2141">
    <property type="taxonomic scope" value="Bacteria"/>
</dbReference>
<dbReference type="PANTHER" id="PTHR42847:SF4">
    <property type="entry name" value="ALKANESULFONATE MONOOXYGENASE-RELATED"/>
    <property type="match status" value="1"/>
</dbReference>
<feature type="domain" description="Luciferase-like" evidence="5">
    <location>
        <begin position="7"/>
        <end position="333"/>
    </location>
</feature>
<dbReference type="Pfam" id="PF00296">
    <property type="entry name" value="Bac_luciferase"/>
    <property type="match status" value="1"/>
</dbReference>
<evidence type="ECO:0000259" key="5">
    <source>
        <dbReference type="Pfam" id="PF00296"/>
    </source>
</evidence>
<dbReference type="EMBL" id="CM001440">
    <property type="protein sequence ID" value="EHR61700.1"/>
    <property type="molecule type" value="Genomic_DNA"/>
</dbReference>
<gene>
    <name evidence="6" type="ORF">SaccyDRAFT_2854</name>
</gene>
<dbReference type="OrthoDB" id="9814695at2"/>
<evidence type="ECO:0000313" key="7">
    <source>
        <dbReference type="Proteomes" id="UP000002791"/>
    </source>
</evidence>
<accession>H5XHM0</accession>